<dbReference type="Gene3D" id="1.25.40.10">
    <property type="entry name" value="Tetratricopeptide repeat domain"/>
    <property type="match status" value="1"/>
</dbReference>
<dbReference type="InterPro" id="IPR006597">
    <property type="entry name" value="Sel1-like"/>
</dbReference>
<sequence length="455" mass="52808">MFNLGYLYHFGNPPLKPCLKRARWWYERVLQLEKCLDTMYFLACILCESSQAGDVERAKEILEEIISRVHYEPAVMLLASMYQNNSIVRDYVRATRLYRLASRLFDNSEAKRRYGLLCLWDKPGLRANPDESFRVFHELYTTTGDVATGHVMMCLYWSGTKSFAHDRVRAIQLCQEHIGGQPRTYLTMASMYRYGHPHVLERCPEEALRLLECVECQPQDENYVLRQMMLAIVLSENKDLNLVLAQRIFDIFYEISQAFQRQTFYLWLPLYLRQTHILLPVSGSLKQITQALMKEEQGLVVAALNFSSLLFEEHSNLFDENPGQKAVAMLKSVLQQIDNELVKVNLAYALWYGLAGARKEPNEAISLLENVMRTSSHQLARTFMANILAERQQVGDVPRAVELWAFVTRYLRDVEEVRRLACLFSRKAAKAIEEYSLQPLLRHNGHRSTESCPDQ</sequence>
<dbReference type="Proteomes" id="UP000247409">
    <property type="component" value="Unassembled WGS sequence"/>
</dbReference>
<proteinExistence type="predicted"/>
<comment type="caution">
    <text evidence="1">The sequence shown here is derived from an EMBL/GenBank/DDBJ whole genome shotgun (WGS) entry which is preliminary data.</text>
</comment>
<accession>A0A2V3IC75</accession>
<organism evidence="1 2">
    <name type="scientific">Gracilariopsis chorda</name>
    <dbReference type="NCBI Taxonomy" id="448386"/>
    <lineage>
        <taxon>Eukaryota</taxon>
        <taxon>Rhodophyta</taxon>
        <taxon>Florideophyceae</taxon>
        <taxon>Rhodymeniophycidae</taxon>
        <taxon>Gracilariales</taxon>
        <taxon>Gracilariaceae</taxon>
        <taxon>Gracilariopsis</taxon>
    </lineage>
</organism>
<dbReference type="SUPFAM" id="SSF81901">
    <property type="entry name" value="HCP-like"/>
    <property type="match status" value="1"/>
</dbReference>
<dbReference type="AlphaFoldDB" id="A0A2V3IC75"/>
<evidence type="ECO:0000313" key="1">
    <source>
        <dbReference type="EMBL" id="PXF39671.1"/>
    </source>
</evidence>
<gene>
    <name evidence="1" type="ORF">BWQ96_10628</name>
</gene>
<dbReference type="InterPro" id="IPR011990">
    <property type="entry name" value="TPR-like_helical_dom_sf"/>
</dbReference>
<evidence type="ECO:0000313" key="2">
    <source>
        <dbReference type="Proteomes" id="UP000247409"/>
    </source>
</evidence>
<dbReference type="EMBL" id="NBIV01000531">
    <property type="protein sequence ID" value="PXF39671.1"/>
    <property type="molecule type" value="Genomic_DNA"/>
</dbReference>
<dbReference type="Pfam" id="PF08238">
    <property type="entry name" value="Sel1"/>
    <property type="match status" value="3"/>
</dbReference>
<reference evidence="1 2" key="1">
    <citation type="journal article" date="2018" name="Mol. Biol. Evol.">
        <title>Analysis of the draft genome of the red seaweed Gracilariopsis chorda provides insights into genome size evolution in Rhodophyta.</title>
        <authorList>
            <person name="Lee J."/>
            <person name="Yang E.C."/>
            <person name="Graf L."/>
            <person name="Yang J.H."/>
            <person name="Qiu H."/>
            <person name="Zel Zion U."/>
            <person name="Chan C.X."/>
            <person name="Stephens T.G."/>
            <person name="Weber A.P.M."/>
            <person name="Boo G.H."/>
            <person name="Boo S.M."/>
            <person name="Kim K.M."/>
            <person name="Shin Y."/>
            <person name="Jung M."/>
            <person name="Lee S.J."/>
            <person name="Yim H.S."/>
            <person name="Lee J.H."/>
            <person name="Bhattacharya D."/>
            <person name="Yoon H.S."/>
        </authorList>
    </citation>
    <scope>NUCLEOTIDE SEQUENCE [LARGE SCALE GENOMIC DNA]</scope>
    <source>
        <strain evidence="1 2">SKKU-2015</strain>
        <tissue evidence="1">Whole body</tissue>
    </source>
</reference>
<keyword evidence="2" id="KW-1185">Reference proteome</keyword>
<protein>
    <submittedName>
        <fullName evidence="1">Uncharacterized protein</fullName>
    </submittedName>
</protein>
<name>A0A2V3IC75_9FLOR</name>